<evidence type="ECO:0000256" key="1">
    <source>
        <dbReference type="ARBA" id="ARBA00010923"/>
    </source>
</evidence>
<protein>
    <submittedName>
        <fullName evidence="5">Restriction endonuclease subunit S</fullName>
    </submittedName>
</protein>
<dbReference type="Proteomes" id="UP001073053">
    <property type="component" value="Unassembled WGS sequence"/>
</dbReference>
<gene>
    <name evidence="5" type="ORF">MOF03_10145</name>
</gene>
<dbReference type="Gene3D" id="3.90.220.20">
    <property type="entry name" value="DNA methylase specificity domains"/>
    <property type="match status" value="2"/>
</dbReference>
<proteinExistence type="inferred from homology"/>
<dbReference type="GO" id="GO:0004519">
    <property type="term" value="F:endonuclease activity"/>
    <property type="evidence" value="ECO:0007669"/>
    <property type="project" value="UniProtKB-KW"/>
</dbReference>
<evidence type="ECO:0000256" key="2">
    <source>
        <dbReference type="ARBA" id="ARBA00022747"/>
    </source>
</evidence>
<organism evidence="5 6">
    <name type="scientific">Bacillus halotolerans</name>
    <dbReference type="NCBI Taxonomy" id="260554"/>
    <lineage>
        <taxon>Bacteria</taxon>
        <taxon>Bacillati</taxon>
        <taxon>Bacillota</taxon>
        <taxon>Bacilli</taxon>
        <taxon>Bacillales</taxon>
        <taxon>Bacillaceae</taxon>
        <taxon>Bacillus</taxon>
    </lineage>
</organism>
<reference evidence="5" key="1">
    <citation type="submission" date="2022-02" db="EMBL/GenBank/DDBJ databases">
        <title>Crop Bioprotection Bacillus Genome Sequencing.</title>
        <authorList>
            <person name="Dunlap C."/>
        </authorList>
    </citation>
    <scope>NUCLEOTIDE SEQUENCE</scope>
    <source>
        <strain evidence="5">EC49O2N-C10</strain>
    </source>
</reference>
<keyword evidence="5" id="KW-0378">Hydrolase</keyword>
<comment type="caution">
    <text evidence="5">The sequence shown here is derived from an EMBL/GenBank/DDBJ whole genome shotgun (WGS) entry which is preliminary data.</text>
</comment>
<dbReference type="SUPFAM" id="SSF116734">
    <property type="entry name" value="DNA methylase specificity domain"/>
    <property type="match status" value="2"/>
</dbReference>
<evidence type="ECO:0000259" key="4">
    <source>
        <dbReference type="Pfam" id="PF01420"/>
    </source>
</evidence>
<dbReference type="RefSeq" id="WP_212064288.1">
    <property type="nucleotide sequence ID" value="NZ_JALAVZ010000015.1"/>
</dbReference>
<dbReference type="GO" id="GO:0009307">
    <property type="term" value="P:DNA restriction-modification system"/>
    <property type="evidence" value="ECO:0007669"/>
    <property type="project" value="UniProtKB-KW"/>
</dbReference>
<sequence length="451" mass="51268">MNSINEKIPFLRVVPDGWKTRRLKEISKINLSNVDKKSHDGEKVVKLCNYVDVYYNHTISDKIDFMIATASDEQIRKLTLKKDDVILTKDSESPSDIGIPTWVKEDMPGVVCGYHLALIRPNVNVVTGLYLYYLLYSYGFKEHFWISAKGVTRFGISKGDIQNIQLLIPPIELQNKITRYLKEKDLLIDKLIKKKENLIMLLQQQRQSIITEAVTKGLNPNVKMKDLGIEWIGGIPEHWNVKKLKYFISTVKGYAFKSELFVEDGVRVVKTTDIKNGTTVNLSNTYIALEKSLEFGKVKVCKNDILMSTVGSAAHVVNSAVGQLGLVGEEFDGALLNQNAVKLVGKESIVINKYLFYFLNNKWYREYLNIGAHGTANQASLSLNYILDFVSILPSLEEQREIVDHIDSKLNQIATISVVINKQIEKLKEYRQALIYEAVTGKIDVRDMKLD</sequence>
<dbReference type="EMBL" id="JALAWA010000005">
    <property type="protein sequence ID" value="MCY9185003.1"/>
    <property type="molecule type" value="Genomic_DNA"/>
</dbReference>
<dbReference type="GO" id="GO:0003677">
    <property type="term" value="F:DNA binding"/>
    <property type="evidence" value="ECO:0007669"/>
    <property type="project" value="UniProtKB-KW"/>
</dbReference>
<evidence type="ECO:0000313" key="6">
    <source>
        <dbReference type="Proteomes" id="UP001073053"/>
    </source>
</evidence>
<dbReference type="PANTHER" id="PTHR30408:SF12">
    <property type="entry name" value="TYPE I RESTRICTION ENZYME MJAVIII SPECIFICITY SUBUNIT"/>
    <property type="match status" value="1"/>
</dbReference>
<keyword evidence="2" id="KW-0680">Restriction system</keyword>
<keyword evidence="3" id="KW-0238">DNA-binding</keyword>
<keyword evidence="5" id="KW-0255">Endonuclease</keyword>
<dbReference type="PANTHER" id="PTHR30408">
    <property type="entry name" value="TYPE-1 RESTRICTION ENZYME ECOKI SPECIFICITY PROTEIN"/>
    <property type="match status" value="1"/>
</dbReference>
<evidence type="ECO:0000313" key="5">
    <source>
        <dbReference type="EMBL" id="MCY9185003.1"/>
    </source>
</evidence>
<dbReference type="InterPro" id="IPR052021">
    <property type="entry name" value="Type-I_RS_S_subunit"/>
</dbReference>
<accession>A0A9Q4HPF7</accession>
<dbReference type="AlphaFoldDB" id="A0A9Q4HPF7"/>
<comment type="similarity">
    <text evidence="1">Belongs to the type-I restriction system S methylase family.</text>
</comment>
<dbReference type="InterPro" id="IPR044946">
    <property type="entry name" value="Restrct_endonuc_typeI_TRD_sf"/>
</dbReference>
<name>A0A9Q4HPF7_9BACI</name>
<keyword evidence="5" id="KW-0540">Nuclease</keyword>
<evidence type="ECO:0000256" key="3">
    <source>
        <dbReference type="ARBA" id="ARBA00023125"/>
    </source>
</evidence>
<dbReference type="Pfam" id="PF01420">
    <property type="entry name" value="Methylase_S"/>
    <property type="match status" value="2"/>
</dbReference>
<feature type="domain" description="Type I restriction modification DNA specificity" evidence="4">
    <location>
        <begin position="15"/>
        <end position="199"/>
    </location>
</feature>
<dbReference type="InterPro" id="IPR000055">
    <property type="entry name" value="Restrct_endonuc_typeI_TRD"/>
</dbReference>
<feature type="domain" description="Type I restriction modification DNA specificity" evidence="4">
    <location>
        <begin position="236"/>
        <end position="425"/>
    </location>
</feature>